<dbReference type="PANTHER" id="PTHR33702:SF30">
    <property type="entry name" value="OS05G0576600 PROTEIN"/>
    <property type="match status" value="1"/>
</dbReference>
<protein>
    <submittedName>
        <fullName evidence="1">Uncharacterized protein</fullName>
    </submittedName>
</protein>
<gene>
    <name evidence="1" type="ORF">HPP92_021069</name>
</gene>
<dbReference type="EMBL" id="JADCNL010000011">
    <property type="protein sequence ID" value="KAG0460772.1"/>
    <property type="molecule type" value="Genomic_DNA"/>
</dbReference>
<comment type="caution">
    <text evidence="1">The sequence shown here is derived from an EMBL/GenBank/DDBJ whole genome shotgun (WGS) entry which is preliminary data.</text>
</comment>
<keyword evidence="2" id="KW-1185">Reference proteome</keyword>
<dbReference type="OrthoDB" id="4507at2759"/>
<evidence type="ECO:0000313" key="1">
    <source>
        <dbReference type="EMBL" id="KAG0460772.1"/>
    </source>
</evidence>
<name>A0A835Q0C2_VANPL</name>
<reference evidence="1 2" key="1">
    <citation type="journal article" date="2020" name="Nat. Food">
        <title>A phased Vanilla planifolia genome enables genetic improvement of flavour and production.</title>
        <authorList>
            <person name="Hasing T."/>
            <person name="Tang H."/>
            <person name="Brym M."/>
            <person name="Khazi F."/>
            <person name="Huang T."/>
            <person name="Chambers A.H."/>
        </authorList>
    </citation>
    <scope>NUCLEOTIDE SEQUENCE [LARGE SCALE GENOMIC DNA]</scope>
    <source>
        <tissue evidence="1">Leaf</tissue>
    </source>
</reference>
<organism evidence="1 2">
    <name type="scientific">Vanilla planifolia</name>
    <name type="common">Vanilla</name>
    <dbReference type="NCBI Taxonomy" id="51239"/>
    <lineage>
        <taxon>Eukaryota</taxon>
        <taxon>Viridiplantae</taxon>
        <taxon>Streptophyta</taxon>
        <taxon>Embryophyta</taxon>
        <taxon>Tracheophyta</taxon>
        <taxon>Spermatophyta</taxon>
        <taxon>Magnoliopsida</taxon>
        <taxon>Liliopsida</taxon>
        <taxon>Asparagales</taxon>
        <taxon>Orchidaceae</taxon>
        <taxon>Vanilloideae</taxon>
        <taxon>Vanilleae</taxon>
        <taxon>Vanilla</taxon>
    </lineage>
</organism>
<evidence type="ECO:0000313" key="2">
    <source>
        <dbReference type="Proteomes" id="UP000636800"/>
    </source>
</evidence>
<proteinExistence type="predicted"/>
<dbReference type="AlphaFoldDB" id="A0A835Q0C2"/>
<accession>A0A835Q0C2</accession>
<dbReference type="PANTHER" id="PTHR33702">
    <property type="entry name" value="BNAA09G40010D PROTEIN"/>
    <property type="match status" value="1"/>
</dbReference>
<sequence>MDAITNSKVYKSLQSYWRRRSYQRLEDVSTTKKAAVRLGGGRKVWKAVVVRSVKLRLKKPRFRTPGKILSRLRNAYVDAMLLLAGGGGGIVTKKGGSRPFWDRRIPKDRRASLKAGDFEKRIVLHLYSSVIATR</sequence>
<dbReference type="Proteomes" id="UP000636800">
    <property type="component" value="Chromosome 11"/>
</dbReference>